<feature type="transmembrane region" description="Helical" evidence="1">
    <location>
        <begin position="465"/>
        <end position="486"/>
    </location>
</feature>
<feature type="transmembrane region" description="Helical" evidence="1">
    <location>
        <begin position="12"/>
        <end position="35"/>
    </location>
</feature>
<gene>
    <name evidence="2" type="ORF">J1M35_19220</name>
</gene>
<keyword evidence="1" id="KW-0472">Membrane</keyword>
<dbReference type="KEGG" id="otd:J1M35_19220"/>
<name>A0A975CG27_9BURK</name>
<evidence type="ECO:0000256" key="1">
    <source>
        <dbReference type="SAM" id="Phobius"/>
    </source>
</evidence>
<evidence type="ECO:0000313" key="2">
    <source>
        <dbReference type="EMBL" id="QTD45126.1"/>
    </source>
</evidence>
<sequence>MKRWLYLLHRWLGVLLALFMAMWFISGVVMMYVGYPKLDEAERLAALPPLDAARCCATEVQTLTRAPATLRGARLVSVAGAPRWVLTHTGREVRALDAVTGEPIATVTGAHALAAAQAFMPGVAAWHEGTLDEDAWTHSKALDAHRPLHRIQMADAAQTVLYVSSRSGEVVRDASRTERAWNWVGAWIHWLYPFRGGALDAYWHDIVVYGSIAATVLSLLGVLVGVWRWRFRGAYRGGAKTPYREGWMRWHHVLGLLFGLTTVTFIFSGLMSMNPFKVLDSGAPRLEQRLARAGGQLQHVSFTLPVREALQRFADDGLIVRELEWRNVAGQAYYLARGRHGQSALLRADGAGDTPVQGLDAATLRAWAQALVPEARVTGAEVLTRDDLYYYQREPHTMSGGSRPALPVLRVKFDDPHATWLHLDMRSGAVINQLDAHRRAGRWLFAFLHSWDWPALLALRPLWDAWMIALSVGGLLISTTGVVIGARRVARKWPFRAARAPQAHAA</sequence>
<dbReference type="Proteomes" id="UP000663903">
    <property type="component" value="Chromosome"/>
</dbReference>
<dbReference type="PANTHER" id="PTHR34219">
    <property type="entry name" value="IRON-REGULATED INNER MEMBRANE PROTEIN-RELATED"/>
    <property type="match status" value="1"/>
</dbReference>
<dbReference type="EMBL" id="CP071796">
    <property type="protein sequence ID" value="QTD45126.1"/>
    <property type="molecule type" value="Genomic_DNA"/>
</dbReference>
<reference evidence="2" key="1">
    <citation type="submission" date="2021-03" db="EMBL/GenBank/DDBJ databases">
        <title>Ottowia sp. 27C isolated from the cloaca of a Giant Asian pond turtle (Heosemys grandis).</title>
        <authorList>
            <person name="Spergser J."/>
            <person name="Busse H.-J."/>
        </authorList>
    </citation>
    <scope>NUCLEOTIDE SEQUENCE</scope>
    <source>
        <strain evidence="2">27C</strain>
    </source>
</reference>
<dbReference type="AlphaFoldDB" id="A0A975CG27"/>
<keyword evidence="1" id="KW-1133">Transmembrane helix</keyword>
<evidence type="ECO:0000313" key="3">
    <source>
        <dbReference type="Proteomes" id="UP000663903"/>
    </source>
</evidence>
<feature type="transmembrane region" description="Helical" evidence="1">
    <location>
        <begin position="206"/>
        <end position="229"/>
    </location>
</feature>
<organism evidence="2 3">
    <name type="scientific">Ottowia testudinis</name>
    <dbReference type="NCBI Taxonomy" id="2816950"/>
    <lineage>
        <taxon>Bacteria</taxon>
        <taxon>Pseudomonadati</taxon>
        <taxon>Pseudomonadota</taxon>
        <taxon>Betaproteobacteria</taxon>
        <taxon>Burkholderiales</taxon>
        <taxon>Comamonadaceae</taxon>
        <taxon>Ottowia</taxon>
    </lineage>
</organism>
<dbReference type="Pfam" id="PF03929">
    <property type="entry name" value="PepSY_TM"/>
    <property type="match status" value="1"/>
</dbReference>
<dbReference type="InterPro" id="IPR005625">
    <property type="entry name" value="PepSY-ass_TM"/>
</dbReference>
<dbReference type="PANTHER" id="PTHR34219:SF6">
    <property type="entry name" value="BLR3280 PROTEIN"/>
    <property type="match status" value="1"/>
</dbReference>
<keyword evidence="3" id="KW-1185">Reference proteome</keyword>
<accession>A0A975CG27</accession>
<keyword evidence="1" id="KW-0812">Transmembrane</keyword>
<proteinExistence type="predicted"/>
<protein>
    <submittedName>
        <fullName evidence="2">PepSY domain-containing protein</fullName>
    </submittedName>
</protein>
<dbReference type="RefSeq" id="WP_208008878.1">
    <property type="nucleotide sequence ID" value="NZ_CP071796.1"/>
</dbReference>
<feature type="transmembrane region" description="Helical" evidence="1">
    <location>
        <begin position="250"/>
        <end position="271"/>
    </location>
</feature>